<evidence type="ECO:0000256" key="3">
    <source>
        <dbReference type="PROSITE-ProRule" id="PRU00076"/>
    </source>
</evidence>
<dbReference type="InterPro" id="IPR011489">
    <property type="entry name" value="EMI_domain"/>
</dbReference>
<protein>
    <submittedName>
        <fullName evidence="8">Uncharacterized protein LOC109383454</fullName>
    </submittedName>
</protein>
<reference evidence="8" key="1">
    <citation type="submission" date="2025-08" db="UniProtKB">
        <authorList>
            <consortium name="RefSeq"/>
        </authorList>
    </citation>
    <scope>IDENTIFICATION</scope>
    <source>
        <tissue evidence="8">Muscle</tissue>
    </source>
</reference>
<evidence type="ECO:0000256" key="2">
    <source>
        <dbReference type="ARBA" id="ARBA00023157"/>
    </source>
</evidence>
<feature type="region of interest" description="Disordered" evidence="4">
    <location>
        <begin position="104"/>
        <end position="125"/>
    </location>
</feature>
<keyword evidence="3" id="KW-0245">EGF-like domain</keyword>
<evidence type="ECO:0000256" key="1">
    <source>
        <dbReference type="ARBA" id="ARBA00022729"/>
    </source>
</evidence>
<sequence>MCPATVDLAGDLTQSTAVWFPLQTHLPQSVFRTTPETRGGSKRIGRIKSQPSFGLCLWQMHSCCLSNPKGPAPSVPCCSVAALGGDEGVRRAWVGGRQAAQRAHGGGGAVSLSALEGPGREGGERVSMAPRLRGLRGRRARSVPVAPGRAGARILAVTAPRGLAGQLLQRSRQRVIPSGVELLRRPPPGDAPRQSRKPRTPTSARRAQLLRRARTFGAGEARGAQPGWWLEQLCLAEMTSRLWLWCFCAWVAASWPPGSALQLRPDMPNVCEEQQLAVVGLAHPCVRAFTRTIKLWKQGCAGPRGCVGYERRTQYYTIYRQMYSMERQTIFRCCPGWSQQDHEPGCPRSVSAVETCFNGRRCSDSEAQRCQCSEGFQGPHCQYEVNENLD</sequence>
<dbReference type="PROSITE" id="PS00022">
    <property type="entry name" value="EGF_1"/>
    <property type="match status" value="1"/>
</dbReference>
<dbReference type="KEGG" id="hai:109383454"/>
<accession>A0A8B7REH7</accession>
<organism evidence="7 8">
    <name type="scientific">Hipposideros armiger</name>
    <name type="common">Great Himalayan leaf-nosed bat</name>
    <dbReference type="NCBI Taxonomy" id="186990"/>
    <lineage>
        <taxon>Eukaryota</taxon>
        <taxon>Metazoa</taxon>
        <taxon>Chordata</taxon>
        <taxon>Craniata</taxon>
        <taxon>Vertebrata</taxon>
        <taxon>Euteleostomi</taxon>
        <taxon>Mammalia</taxon>
        <taxon>Eutheria</taxon>
        <taxon>Laurasiatheria</taxon>
        <taxon>Chiroptera</taxon>
        <taxon>Yinpterochiroptera</taxon>
        <taxon>Rhinolophoidea</taxon>
        <taxon>Hipposideridae</taxon>
        <taxon>Hipposideros</taxon>
    </lineage>
</organism>
<dbReference type="Gene3D" id="2.10.25.10">
    <property type="entry name" value="Laminin"/>
    <property type="match status" value="1"/>
</dbReference>
<dbReference type="FunFam" id="2.10.25.10:FF:001129">
    <property type="entry name" value="Predicted protein"/>
    <property type="match status" value="1"/>
</dbReference>
<dbReference type="AlphaFoldDB" id="A0A8B7REH7"/>
<evidence type="ECO:0000313" key="8">
    <source>
        <dbReference type="RefSeq" id="XP_019499459.1"/>
    </source>
</evidence>
<proteinExistence type="predicted"/>
<keyword evidence="7" id="KW-1185">Reference proteome</keyword>
<keyword evidence="1" id="KW-0732">Signal</keyword>
<evidence type="ECO:0000259" key="6">
    <source>
        <dbReference type="PROSITE" id="PS51041"/>
    </source>
</evidence>
<feature type="domain" description="EMI" evidence="6">
    <location>
        <begin position="267"/>
        <end position="348"/>
    </location>
</feature>
<dbReference type="PROSITE" id="PS50026">
    <property type="entry name" value="EGF_3"/>
    <property type="match status" value="1"/>
</dbReference>
<name>A0A8B7REH7_HIPAR</name>
<evidence type="ECO:0000256" key="4">
    <source>
        <dbReference type="SAM" id="MobiDB-lite"/>
    </source>
</evidence>
<dbReference type="PROSITE" id="PS51041">
    <property type="entry name" value="EMI"/>
    <property type="match status" value="1"/>
</dbReference>
<dbReference type="PROSITE" id="PS01186">
    <property type="entry name" value="EGF_2"/>
    <property type="match status" value="1"/>
</dbReference>
<dbReference type="SUPFAM" id="SSF57196">
    <property type="entry name" value="EGF/Laminin"/>
    <property type="match status" value="1"/>
</dbReference>
<feature type="region of interest" description="Disordered" evidence="4">
    <location>
        <begin position="178"/>
        <end position="205"/>
    </location>
</feature>
<evidence type="ECO:0000313" key="7">
    <source>
        <dbReference type="Proteomes" id="UP000694851"/>
    </source>
</evidence>
<dbReference type="RefSeq" id="XP_019499459.1">
    <property type="nucleotide sequence ID" value="XM_019643914.1"/>
</dbReference>
<gene>
    <name evidence="8" type="primary">LOC109383454</name>
</gene>
<comment type="caution">
    <text evidence="3">Lacks conserved residue(s) required for the propagation of feature annotation.</text>
</comment>
<dbReference type="InterPro" id="IPR000742">
    <property type="entry name" value="EGF"/>
</dbReference>
<evidence type="ECO:0000259" key="5">
    <source>
        <dbReference type="PROSITE" id="PS50026"/>
    </source>
</evidence>
<keyword evidence="2 3" id="KW-1015">Disulfide bond</keyword>
<dbReference type="Pfam" id="PF07546">
    <property type="entry name" value="EMI"/>
    <property type="match status" value="1"/>
</dbReference>
<feature type="domain" description="EGF-like" evidence="5">
    <location>
        <begin position="342"/>
        <end position="382"/>
    </location>
</feature>
<dbReference type="OrthoDB" id="409374at2759"/>
<dbReference type="Proteomes" id="UP000694851">
    <property type="component" value="Unplaced"/>
</dbReference>
<dbReference type="GeneID" id="109383454"/>
<feature type="disulfide bond" evidence="3">
    <location>
        <begin position="372"/>
        <end position="381"/>
    </location>
</feature>